<dbReference type="Proteomes" id="UP000283374">
    <property type="component" value="Unassembled WGS sequence"/>
</dbReference>
<feature type="region of interest" description="Disordered" evidence="2">
    <location>
        <begin position="47"/>
        <end position="89"/>
    </location>
</feature>
<accession>A0A413RRQ4</accession>
<dbReference type="FunFam" id="1.10.10.2480:FF:000003">
    <property type="entry name" value="Translation initiation factor IF-2"/>
    <property type="match status" value="1"/>
</dbReference>
<feature type="compositionally biased region" description="Pro residues" evidence="2">
    <location>
        <begin position="70"/>
        <end position="89"/>
    </location>
</feature>
<evidence type="ECO:0000259" key="3">
    <source>
        <dbReference type="Pfam" id="PF04760"/>
    </source>
</evidence>
<evidence type="ECO:0000256" key="1">
    <source>
        <dbReference type="ARBA" id="ARBA00022490"/>
    </source>
</evidence>
<dbReference type="InterPro" id="IPR006847">
    <property type="entry name" value="IF2_N"/>
</dbReference>
<comment type="caution">
    <text evidence="4">The sequence shown here is derived from an EMBL/GenBank/DDBJ whole genome shotgun (WGS) entry which is preliminary data.</text>
</comment>
<dbReference type="RefSeq" id="WP_199721424.1">
    <property type="nucleotide sequence ID" value="NZ_QWKP01000011.1"/>
</dbReference>
<keyword evidence="1" id="KW-0963">Cytoplasm</keyword>
<evidence type="ECO:0000256" key="2">
    <source>
        <dbReference type="SAM" id="MobiDB-lite"/>
    </source>
</evidence>
<evidence type="ECO:0000313" key="4">
    <source>
        <dbReference type="EMBL" id="RHA44655.1"/>
    </source>
</evidence>
<dbReference type="EMBL" id="QWKP01000011">
    <property type="protein sequence ID" value="RHA44655.1"/>
    <property type="molecule type" value="Genomic_DNA"/>
</dbReference>
<organism evidence="4 5">
    <name type="scientific">Cellulomonas rhizosphaerae</name>
    <dbReference type="NCBI Taxonomy" id="2293719"/>
    <lineage>
        <taxon>Bacteria</taxon>
        <taxon>Bacillati</taxon>
        <taxon>Actinomycetota</taxon>
        <taxon>Actinomycetes</taxon>
        <taxon>Micrococcales</taxon>
        <taxon>Cellulomonadaceae</taxon>
        <taxon>Cellulomonas</taxon>
    </lineage>
</organism>
<name>A0A413RRQ4_9CELL</name>
<evidence type="ECO:0000313" key="5">
    <source>
        <dbReference type="Proteomes" id="UP000283374"/>
    </source>
</evidence>
<sequence>MAKVRVYELAKELGVDSKKIMTTLTEMGEFVRSASSTIEPPVVRKLRDTFPAGSGAPAPAPAPKAAARPAPAPSAPAPSAPAPAAPAAA</sequence>
<proteinExistence type="predicted"/>
<dbReference type="AlphaFoldDB" id="A0A413RRQ4"/>
<reference evidence="4 5" key="1">
    <citation type="submission" date="2018-08" db="EMBL/GenBank/DDBJ databases">
        <title>Cellulomonas rhizosphaerae sp. nov., a novel actinomycete isolated from soil.</title>
        <authorList>
            <person name="Tian Y."/>
        </authorList>
    </citation>
    <scope>NUCLEOTIDE SEQUENCE [LARGE SCALE GENOMIC DNA]</scope>
    <source>
        <strain evidence="4 5">NEAU-TCZ24</strain>
    </source>
</reference>
<protein>
    <recommendedName>
        <fullName evidence="3">Translation initiation factor IF-2 N-terminal domain-containing protein</fullName>
    </recommendedName>
</protein>
<feature type="non-terminal residue" evidence="4">
    <location>
        <position position="89"/>
    </location>
</feature>
<gene>
    <name evidence="4" type="ORF">D1825_00110</name>
</gene>
<keyword evidence="5" id="KW-1185">Reference proteome</keyword>
<feature type="compositionally biased region" description="Low complexity" evidence="2">
    <location>
        <begin position="51"/>
        <end position="69"/>
    </location>
</feature>
<feature type="domain" description="Translation initiation factor IF-2 N-terminal" evidence="3">
    <location>
        <begin position="1"/>
        <end position="50"/>
    </location>
</feature>
<dbReference type="Pfam" id="PF04760">
    <property type="entry name" value="IF2_N"/>
    <property type="match status" value="1"/>
</dbReference>
<dbReference type="Gene3D" id="1.10.10.2480">
    <property type="match status" value="1"/>
</dbReference>